<dbReference type="InterPro" id="IPR027417">
    <property type="entry name" value="P-loop_NTPase"/>
</dbReference>
<evidence type="ECO:0000313" key="8">
    <source>
        <dbReference type="EMBL" id="MCT8989089.1"/>
    </source>
</evidence>
<dbReference type="GO" id="GO:0016887">
    <property type="term" value="F:ATP hydrolysis activity"/>
    <property type="evidence" value="ECO:0007669"/>
    <property type="project" value="InterPro"/>
</dbReference>
<dbReference type="SMART" id="SM00382">
    <property type="entry name" value="AAA"/>
    <property type="match status" value="1"/>
</dbReference>
<evidence type="ECO:0000256" key="5">
    <source>
        <dbReference type="ARBA" id="ARBA00022967"/>
    </source>
</evidence>
<name>A0A9X3AZ22_9HYPH</name>
<dbReference type="PANTHER" id="PTHR43499">
    <property type="entry name" value="ABC TRANSPORTER I FAMILY MEMBER 1"/>
    <property type="match status" value="1"/>
</dbReference>
<keyword evidence="3" id="KW-0201">Cytochrome c-type biogenesis</keyword>
<dbReference type="Pfam" id="PF00005">
    <property type="entry name" value="ABC_tran"/>
    <property type="match status" value="1"/>
</dbReference>
<sequence>MRLAAEGLSGERGGERIFSGISFELESGRALAVTGPNGAGKTTLLRIIAGLLPAAEGRVTLSGDEERWPGVAGACHYLGHLNAMKAALTVEENLAFWRAFLGATGLFPQEALEAVGLGGIGHLPFAYLSAGQRRRTAIARLLVSHRPVWLLDEPTAGLDQASASRFSALMREHLAAGGIIVAATHLPLGFETVEELRMGKRQ</sequence>
<dbReference type="SUPFAM" id="SSF52540">
    <property type="entry name" value="P-loop containing nucleoside triphosphate hydrolases"/>
    <property type="match status" value="1"/>
</dbReference>
<dbReference type="AlphaFoldDB" id="A0A9X3AZ22"/>
<dbReference type="InterPro" id="IPR003593">
    <property type="entry name" value="AAA+_ATPase"/>
</dbReference>
<evidence type="ECO:0000256" key="2">
    <source>
        <dbReference type="ARBA" id="ARBA00022741"/>
    </source>
</evidence>
<keyword evidence="1" id="KW-0813">Transport</keyword>
<dbReference type="InterPro" id="IPR003439">
    <property type="entry name" value="ABC_transporter-like_ATP-bd"/>
</dbReference>
<comment type="caution">
    <text evidence="8">The sequence shown here is derived from an EMBL/GenBank/DDBJ whole genome shotgun (WGS) entry which is preliminary data.</text>
</comment>
<evidence type="ECO:0000256" key="4">
    <source>
        <dbReference type="ARBA" id="ARBA00022840"/>
    </source>
</evidence>
<protein>
    <submittedName>
        <fullName evidence="8">Heme ABC exporter ATP-binding protein CcmA</fullName>
    </submittedName>
</protein>
<dbReference type="Proteomes" id="UP001149009">
    <property type="component" value="Unassembled WGS sequence"/>
</dbReference>
<keyword evidence="4 8" id="KW-0067">ATP-binding</keyword>
<organism evidence="8 9">
    <name type="scientific">Chelativorans petroleitrophicus</name>
    <dbReference type="NCBI Taxonomy" id="2975484"/>
    <lineage>
        <taxon>Bacteria</taxon>
        <taxon>Pseudomonadati</taxon>
        <taxon>Pseudomonadota</taxon>
        <taxon>Alphaproteobacteria</taxon>
        <taxon>Hyphomicrobiales</taxon>
        <taxon>Phyllobacteriaceae</taxon>
        <taxon>Chelativorans</taxon>
    </lineage>
</organism>
<evidence type="ECO:0000256" key="1">
    <source>
        <dbReference type="ARBA" id="ARBA00022448"/>
    </source>
</evidence>
<dbReference type="PROSITE" id="PS50893">
    <property type="entry name" value="ABC_TRANSPORTER_2"/>
    <property type="match status" value="1"/>
</dbReference>
<dbReference type="PANTHER" id="PTHR43499:SF1">
    <property type="entry name" value="ABC TRANSPORTER I FAMILY MEMBER 1"/>
    <property type="match status" value="1"/>
</dbReference>
<feature type="domain" description="ABC transporter" evidence="7">
    <location>
        <begin position="3"/>
        <end position="201"/>
    </location>
</feature>
<dbReference type="GO" id="GO:0017004">
    <property type="term" value="P:cytochrome complex assembly"/>
    <property type="evidence" value="ECO:0007669"/>
    <property type="project" value="UniProtKB-KW"/>
</dbReference>
<evidence type="ECO:0000256" key="3">
    <source>
        <dbReference type="ARBA" id="ARBA00022748"/>
    </source>
</evidence>
<keyword evidence="9" id="KW-1185">Reference proteome</keyword>
<reference evidence="8" key="1">
    <citation type="submission" date="2022-08" db="EMBL/GenBank/DDBJ databases">
        <title>Chelativorans sichuanense sp. nov., a paraffin oil-degrading bacterium isolated from a mixture of oil-based drill cuttings and paddy soil.</title>
        <authorList>
            <person name="Yu J."/>
            <person name="Liu H."/>
            <person name="Chen Q."/>
        </authorList>
    </citation>
    <scope>NUCLEOTIDE SEQUENCE</scope>
    <source>
        <strain evidence="8">SCAU 2101</strain>
    </source>
</reference>
<dbReference type="RefSeq" id="WP_261513770.1">
    <property type="nucleotide sequence ID" value="NZ_JAODNV010000004.1"/>
</dbReference>
<dbReference type="InterPro" id="IPR005895">
    <property type="entry name" value="ABC_transptr_haem_export_CcmA"/>
</dbReference>
<gene>
    <name evidence="8" type="primary">ccmA</name>
    <name evidence="8" type="ORF">NYR54_02095</name>
</gene>
<keyword evidence="2" id="KW-0547">Nucleotide-binding</keyword>
<dbReference type="Gene3D" id="3.40.50.300">
    <property type="entry name" value="P-loop containing nucleotide triphosphate hydrolases"/>
    <property type="match status" value="1"/>
</dbReference>
<dbReference type="GO" id="GO:0005524">
    <property type="term" value="F:ATP binding"/>
    <property type="evidence" value="ECO:0007669"/>
    <property type="project" value="UniProtKB-KW"/>
</dbReference>
<dbReference type="NCBIfam" id="TIGR01189">
    <property type="entry name" value="ccmA"/>
    <property type="match status" value="1"/>
</dbReference>
<dbReference type="GO" id="GO:0022857">
    <property type="term" value="F:transmembrane transporter activity"/>
    <property type="evidence" value="ECO:0007669"/>
    <property type="project" value="InterPro"/>
</dbReference>
<evidence type="ECO:0000259" key="7">
    <source>
        <dbReference type="PROSITE" id="PS50893"/>
    </source>
</evidence>
<evidence type="ECO:0000313" key="9">
    <source>
        <dbReference type="Proteomes" id="UP001149009"/>
    </source>
</evidence>
<proteinExistence type="predicted"/>
<dbReference type="EMBL" id="JAODNV010000004">
    <property type="protein sequence ID" value="MCT8989089.1"/>
    <property type="molecule type" value="Genomic_DNA"/>
</dbReference>
<accession>A0A9X3AZ22</accession>
<keyword evidence="6" id="KW-0472">Membrane</keyword>
<evidence type="ECO:0000256" key="6">
    <source>
        <dbReference type="ARBA" id="ARBA00023136"/>
    </source>
</evidence>
<keyword evidence="5" id="KW-1278">Translocase</keyword>